<evidence type="ECO:0000256" key="6">
    <source>
        <dbReference type="SAM" id="MobiDB-lite"/>
    </source>
</evidence>
<proteinExistence type="inferred from homology"/>
<dbReference type="InterPro" id="IPR049326">
    <property type="entry name" value="Rhodopsin_dom_fungi"/>
</dbReference>
<evidence type="ECO:0000259" key="8">
    <source>
        <dbReference type="Pfam" id="PF20684"/>
    </source>
</evidence>
<feature type="transmembrane region" description="Helical" evidence="7">
    <location>
        <begin position="214"/>
        <end position="233"/>
    </location>
</feature>
<dbReference type="InterPro" id="IPR052337">
    <property type="entry name" value="SAT4-like"/>
</dbReference>
<sequence>MEAPPPLTPAELAANKGPNILATICAISGVSTAFVVARVFVRGHIMRNIQADDWIVIAALFFAWACVGLSIEAVQWGNGRHFAALDVEQKQNAIKYTMFGFVPGIMSFALPKFAAVLLLNRLMNPSRLHRMFLWFLAFGSQILLLGCVVILFAQCSPTASQWNFSIVQTRKCWSPWLLVHYSMGAGSFSAFTDLYLAIYPSVVLFGLQIELRKKIALCIALGIGSIASVVAIYKTTSLVGLAKPDFSWETSELVVWTIIEGQTIIIASCIPLLQPLLDLARGRRTFRSSGGGGSSGYRNYESGHGTSRTIDRKRDDDMEEAGGSPGDHHPHHHAGGAAGLKKSDSQESILNADSDRKSVIHSRSGDGGGGNHEFPGRIVRTHEVTVEYDSVGSEHVRHGSDPDQPWRM</sequence>
<gene>
    <name evidence="9" type="ORF">QBC42DRAFT_238120</name>
</gene>
<evidence type="ECO:0000256" key="4">
    <source>
        <dbReference type="ARBA" id="ARBA00023136"/>
    </source>
</evidence>
<dbReference type="GO" id="GO:0016020">
    <property type="term" value="C:membrane"/>
    <property type="evidence" value="ECO:0007669"/>
    <property type="project" value="UniProtKB-SubCell"/>
</dbReference>
<evidence type="ECO:0000256" key="5">
    <source>
        <dbReference type="ARBA" id="ARBA00038359"/>
    </source>
</evidence>
<comment type="similarity">
    <text evidence="5">Belongs to the SAT4 family.</text>
</comment>
<name>A0AAV9H757_9PEZI</name>
<evidence type="ECO:0000256" key="7">
    <source>
        <dbReference type="SAM" id="Phobius"/>
    </source>
</evidence>
<feature type="transmembrane region" description="Helical" evidence="7">
    <location>
        <begin position="131"/>
        <end position="153"/>
    </location>
</feature>
<evidence type="ECO:0000256" key="2">
    <source>
        <dbReference type="ARBA" id="ARBA00022692"/>
    </source>
</evidence>
<feature type="transmembrane region" description="Helical" evidence="7">
    <location>
        <begin position="96"/>
        <end position="119"/>
    </location>
</feature>
<protein>
    <recommendedName>
        <fullName evidence="8">Rhodopsin domain-containing protein</fullName>
    </recommendedName>
</protein>
<comment type="subcellular location">
    <subcellularLocation>
        <location evidence="1">Membrane</location>
        <topology evidence="1">Multi-pass membrane protein</topology>
    </subcellularLocation>
</comment>
<evidence type="ECO:0000256" key="3">
    <source>
        <dbReference type="ARBA" id="ARBA00022989"/>
    </source>
</evidence>
<dbReference type="PANTHER" id="PTHR33048:SF155">
    <property type="entry name" value="INTEGRAL MEMBRANE PROTEIN"/>
    <property type="match status" value="1"/>
</dbReference>
<evidence type="ECO:0000313" key="9">
    <source>
        <dbReference type="EMBL" id="KAK4456611.1"/>
    </source>
</evidence>
<feature type="compositionally biased region" description="Basic and acidic residues" evidence="6">
    <location>
        <begin position="392"/>
        <end position="408"/>
    </location>
</feature>
<feature type="transmembrane region" description="Helical" evidence="7">
    <location>
        <begin position="53"/>
        <end position="76"/>
    </location>
</feature>
<feature type="transmembrane region" description="Helical" evidence="7">
    <location>
        <begin position="185"/>
        <end position="207"/>
    </location>
</feature>
<dbReference type="EMBL" id="MU865187">
    <property type="protein sequence ID" value="KAK4456611.1"/>
    <property type="molecule type" value="Genomic_DNA"/>
</dbReference>
<comment type="caution">
    <text evidence="9">The sequence shown here is derived from an EMBL/GenBank/DDBJ whole genome shotgun (WGS) entry which is preliminary data.</text>
</comment>
<dbReference type="Proteomes" id="UP001321749">
    <property type="component" value="Unassembled WGS sequence"/>
</dbReference>
<dbReference type="PANTHER" id="PTHR33048">
    <property type="entry name" value="PTH11-LIKE INTEGRAL MEMBRANE PROTEIN (AFU_ORTHOLOGUE AFUA_5G11245)"/>
    <property type="match status" value="1"/>
</dbReference>
<feature type="region of interest" description="Disordered" evidence="6">
    <location>
        <begin position="287"/>
        <end position="408"/>
    </location>
</feature>
<keyword evidence="2 7" id="KW-0812">Transmembrane</keyword>
<organism evidence="9 10">
    <name type="scientific">Cladorrhinum samala</name>
    <dbReference type="NCBI Taxonomy" id="585594"/>
    <lineage>
        <taxon>Eukaryota</taxon>
        <taxon>Fungi</taxon>
        <taxon>Dikarya</taxon>
        <taxon>Ascomycota</taxon>
        <taxon>Pezizomycotina</taxon>
        <taxon>Sordariomycetes</taxon>
        <taxon>Sordariomycetidae</taxon>
        <taxon>Sordariales</taxon>
        <taxon>Podosporaceae</taxon>
        <taxon>Cladorrhinum</taxon>
    </lineage>
</organism>
<dbReference type="AlphaFoldDB" id="A0AAV9H757"/>
<reference evidence="9" key="2">
    <citation type="submission" date="2023-06" db="EMBL/GenBank/DDBJ databases">
        <authorList>
            <consortium name="Lawrence Berkeley National Laboratory"/>
            <person name="Mondo S.J."/>
            <person name="Hensen N."/>
            <person name="Bonometti L."/>
            <person name="Westerberg I."/>
            <person name="Brannstrom I.O."/>
            <person name="Guillou S."/>
            <person name="Cros-Aarteil S."/>
            <person name="Calhoun S."/>
            <person name="Haridas S."/>
            <person name="Kuo A."/>
            <person name="Pangilinan J."/>
            <person name="Riley R."/>
            <person name="Labutti K."/>
            <person name="Andreopoulos B."/>
            <person name="Lipzen A."/>
            <person name="Chen C."/>
            <person name="Yanf M."/>
            <person name="Daum C."/>
            <person name="Ng V."/>
            <person name="Clum A."/>
            <person name="Steindorff A."/>
            <person name="Ohm R."/>
            <person name="Martin F."/>
            <person name="Silar P."/>
            <person name="Natvig D."/>
            <person name="Lalanne C."/>
            <person name="Gautier V."/>
            <person name="Ament-Velasquez S.L."/>
            <person name="Kruys A."/>
            <person name="Hutchinson M.I."/>
            <person name="Powell A.J."/>
            <person name="Barry K."/>
            <person name="Miller A.N."/>
            <person name="Grigoriev I.V."/>
            <person name="Debuchy R."/>
            <person name="Gladieux P."/>
            <person name="Thoren M.H."/>
            <person name="Johannesson H."/>
        </authorList>
    </citation>
    <scope>NUCLEOTIDE SEQUENCE</scope>
    <source>
        <strain evidence="9">PSN324</strain>
    </source>
</reference>
<evidence type="ECO:0000313" key="10">
    <source>
        <dbReference type="Proteomes" id="UP001321749"/>
    </source>
</evidence>
<dbReference type="Pfam" id="PF20684">
    <property type="entry name" value="Fung_rhodopsin"/>
    <property type="match status" value="1"/>
</dbReference>
<accession>A0AAV9H757</accession>
<keyword evidence="3 7" id="KW-1133">Transmembrane helix</keyword>
<keyword evidence="4 7" id="KW-0472">Membrane</keyword>
<keyword evidence="10" id="KW-1185">Reference proteome</keyword>
<feature type="transmembrane region" description="Helical" evidence="7">
    <location>
        <begin position="20"/>
        <end position="41"/>
    </location>
</feature>
<feature type="transmembrane region" description="Helical" evidence="7">
    <location>
        <begin position="253"/>
        <end position="277"/>
    </location>
</feature>
<feature type="domain" description="Rhodopsin" evidence="8">
    <location>
        <begin position="37"/>
        <end position="277"/>
    </location>
</feature>
<reference evidence="9" key="1">
    <citation type="journal article" date="2023" name="Mol. Phylogenet. Evol.">
        <title>Genome-scale phylogeny and comparative genomics of the fungal order Sordariales.</title>
        <authorList>
            <person name="Hensen N."/>
            <person name="Bonometti L."/>
            <person name="Westerberg I."/>
            <person name="Brannstrom I.O."/>
            <person name="Guillou S."/>
            <person name="Cros-Aarteil S."/>
            <person name="Calhoun S."/>
            <person name="Haridas S."/>
            <person name="Kuo A."/>
            <person name="Mondo S."/>
            <person name="Pangilinan J."/>
            <person name="Riley R."/>
            <person name="LaButti K."/>
            <person name="Andreopoulos B."/>
            <person name="Lipzen A."/>
            <person name="Chen C."/>
            <person name="Yan M."/>
            <person name="Daum C."/>
            <person name="Ng V."/>
            <person name="Clum A."/>
            <person name="Steindorff A."/>
            <person name="Ohm R.A."/>
            <person name="Martin F."/>
            <person name="Silar P."/>
            <person name="Natvig D.O."/>
            <person name="Lalanne C."/>
            <person name="Gautier V."/>
            <person name="Ament-Velasquez S.L."/>
            <person name="Kruys A."/>
            <person name="Hutchinson M.I."/>
            <person name="Powell A.J."/>
            <person name="Barry K."/>
            <person name="Miller A.N."/>
            <person name="Grigoriev I.V."/>
            <person name="Debuchy R."/>
            <person name="Gladieux P."/>
            <person name="Hiltunen Thoren M."/>
            <person name="Johannesson H."/>
        </authorList>
    </citation>
    <scope>NUCLEOTIDE SEQUENCE</scope>
    <source>
        <strain evidence="9">PSN324</strain>
    </source>
</reference>
<evidence type="ECO:0000256" key="1">
    <source>
        <dbReference type="ARBA" id="ARBA00004141"/>
    </source>
</evidence>